<feature type="domain" description="YCII-related" evidence="2">
    <location>
        <begin position="4"/>
        <end position="83"/>
    </location>
</feature>
<dbReference type="Pfam" id="PF03795">
    <property type="entry name" value="YCII"/>
    <property type="match status" value="1"/>
</dbReference>
<reference evidence="3 4" key="1">
    <citation type="submission" date="2020-04" db="EMBL/GenBank/DDBJ databases">
        <title>MicrobeNet Type strains.</title>
        <authorList>
            <person name="Nicholson A.C."/>
        </authorList>
    </citation>
    <scope>NUCLEOTIDE SEQUENCE [LARGE SCALE GENOMIC DNA]</scope>
    <source>
        <strain evidence="3 4">JCM 12354</strain>
    </source>
</reference>
<dbReference type="Gene3D" id="3.30.70.1060">
    <property type="entry name" value="Dimeric alpha+beta barrel"/>
    <property type="match status" value="1"/>
</dbReference>
<dbReference type="InterPro" id="IPR005545">
    <property type="entry name" value="YCII"/>
</dbReference>
<dbReference type="AlphaFoldDB" id="A0A846XZI4"/>
<name>A0A846XZI4_9NOCA</name>
<gene>
    <name evidence="3" type="ORF">HGA08_13285</name>
</gene>
<evidence type="ECO:0000313" key="3">
    <source>
        <dbReference type="EMBL" id="NKY51190.1"/>
    </source>
</evidence>
<sequence length="86" mass="9456">MMVKYLVLAMRTPSWSDAVIEPHREWLADVRSRGQLDCTGRFPDGSGGAYVVLAESLAAARDLVFTDPIHTAGASELTVYEWEITG</sequence>
<dbReference type="Proteomes" id="UP000565711">
    <property type="component" value="Unassembled WGS sequence"/>
</dbReference>
<evidence type="ECO:0000256" key="1">
    <source>
        <dbReference type="ARBA" id="ARBA00007689"/>
    </source>
</evidence>
<dbReference type="RefSeq" id="WP_067872214.1">
    <property type="nucleotide sequence ID" value="NZ_JAAXOP010000006.1"/>
</dbReference>
<proteinExistence type="inferred from homology"/>
<dbReference type="PANTHER" id="PTHR37828">
    <property type="entry name" value="GSR2449 PROTEIN"/>
    <property type="match status" value="1"/>
</dbReference>
<comment type="similarity">
    <text evidence="1">Belongs to the YciI family.</text>
</comment>
<dbReference type="InterPro" id="IPR011008">
    <property type="entry name" value="Dimeric_a/b-barrel"/>
</dbReference>
<dbReference type="SUPFAM" id="SSF54909">
    <property type="entry name" value="Dimeric alpha+beta barrel"/>
    <property type="match status" value="1"/>
</dbReference>
<evidence type="ECO:0000259" key="2">
    <source>
        <dbReference type="Pfam" id="PF03795"/>
    </source>
</evidence>
<accession>A0A846XZI4</accession>
<organism evidence="3 4">
    <name type="scientific">Nocardia vermiculata</name>
    <dbReference type="NCBI Taxonomy" id="257274"/>
    <lineage>
        <taxon>Bacteria</taxon>
        <taxon>Bacillati</taxon>
        <taxon>Actinomycetota</taxon>
        <taxon>Actinomycetes</taxon>
        <taxon>Mycobacteriales</taxon>
        <taxon>Nocardiaceae</taxon>
        <taxon>Nocardia</taxon>
    </lineage>
</organism>
<dbReference type="PANTHER" id="PTHR37828:SF1">
    <property type="entry name" value="YCII-RELATED DOMAIN-CONTAINING PROTEIN"/>
    <property type="match status" value="1"/>
</dbReference>
<dbReference type="EMBL" id="JAAXOP010000006">
    <property type="protein sequence ID" value="NKY51190.1"/>
    <property type="molecule type" value="Genomic_DNA"/>
</dbReference>
<evidence type="ECO:0000313" key="4">
    <source>
        <dbReference type="Proteomes" id="UP000565711"/>
    </source>
</evidence>
<comment type="caution">
    <text evidence="3">The sequence shown here is derived from an EMBL/GenBank/DDBJ whole genome shotgun (WGS) entry which is preliminary data.</text>
</comment>
<protein>
    <recommendedName>
        <fullName evidence="2">YCII-related domain-containing protein</fullName>
    </recommendedName>
</protein>
<keyword evidence="4" id="KW-1185">Reference proteome</keyword>